<dbReference type="AlphaFoldDB" id="A0A1Y5PDA9"/>
<feature type="compositionally biased region" description="Gly residues" evidence="1">
    <location>
        <begin position="471"/>
        <end position="480"/>
    </location>
</feature>
<dbReference type="EMBL" id="FLQS01000028">
    <property type="protein sequence ID" value="SBS76613.1"/>
    <property type="molecule type" value="Genomic_DNA"/>
</dbReference>
<name>A0A1Y5PDA9_9MYCO</name>
<feature type="compositionally biased region" description="Low complexity" evidence="1">
    <location>
        <begin position="277"/>
        <end position="305"/>
    </location>
</feature>
<feature type="compositionally biased region" description="Basic and acidic residues" evidence="1">
    <location>
        <begin position="481"/>
        <end position="509"/>
    </location>
</feature>
<feature type="compositionally biased region" description="Low complexity" evidence="1">
    <location>
        <begin position="441"/>
        <end position="454"/>
    </location>
</feature>
<accession>A0A1Y5PDA9</accession>
<proteinExistence type="predicted"/>
<evidence type="ECO:0000256" key="1">
    <source>
        <dbReference type="SAM" id="MobiDB-lite"/>
    </source>
</evidence>
<dbReference type="InterPro" id="IPR038332">
    <property type="entry name" value="PPE_sf"/>
</dbReference>
<reference evidence="2" key="1">
    <citation type="submission" date="2016-03" db="EMBL/GenBank/DDBJ databases">
        <authorList>
            <person name="Ploux O."/>
        </authorList>
    </citation>
    <scope>NUCLEOTIDE SEQUENCE</scope>
    <source>
        <strain evidence="2">UC10</strain>
    </source>
</reference>
<feature type="region of interest" description="Disordered" evidence="1">
    <location>
        <begin position="269"/>
        <end position="332"/>
    </location>
</feature>
<feature type="region of interest" description="Disordered" evidence="1">
    <location>
        <begin position="378"/>
        <end position="454"/>
    </location>
</feature>
<dbReference type="Gene3D" id="1.20.1260.20">
    <property type="entry name" value="PPE superfamily"/>
    <property type="match status" value="1"/>
</dbReference>
<sequence length="554" mass="53685">MKVDAPGLVAAAQRLVSAVEALGGSSGVPHPPLAADPASVGAAERLTTAGAQLTTSLGAHVSALVASLEHLTGTAITFTETDQNNAAALATLNGATAGAAAVAGSAPPPPPIPPDVRAPLPPAAGMMPEALSAAAHTGELSGGEAFTGAWSTASGAARDASQHLRSAVAQLPEVFDGPASTPAASRHLLAFADGLDTYADRGHALATQASAYAGNLSQARQDIPTPEQHSTAQQRIQSLAQANAASGGRYAAPLANAVNEKNQLNQQTVTGYSGYHGNTDTATAGDDPGTGDAASADPTDPTTAGEPSDPGALGPADPSADPLSPEGAGGMASMLPQMLPTVLGAAGGLVGGLLGSVTKLPEAAMQAGTQAISAATQGLSGLGEPKTDPLDTGTGGDPGAGDLGDMGGGGGGEAPTTPAGGEGTPSLSVAPSTGAPPTPAITPVGATGTPAPASAGMGGMPMGGMPMGGMGAPGGGAGGEGGKEEAGRHRKVVSRDIPHTEDVTGRVDTNRLAVASAATRDKNPNPPDDDDPTPPDSAKPVVRRLTTRPPKEPT</sequence>
<feature type="region of interest" description="Disordered" evidence="1">
    <location>
        <begin position="471"/>
        <end position="554"/>
    </location>
</feature>
<gene>
    <name evidence="2" type="ORF">MHPYR_340022</name>
</gene>
<protein>
    <submittedName>
        <fullName evidence="2">Putative PPE protein (Modular protein)</fullName>
    </submittedName>
</protein>
<evidence type="ECO:0000313" key="2">
    <source>
        <dbReference type="EMBL" id="SBS76613.1"/>
    </source>
</evidence>
<dbReference type="SUPFAM" id="SSF140459">
    <property type="entry name" value="PE/PPE dimer-like"/>
    <property type="match status" value="1"/>
</dbReference>
<feature type="compositionally biased region" description="Gly residues" evidence="1">
    <location>
        <begin position="393"/>
        <end position="413"/>
    </location>
</feature>
<organism evidence="2">
    <name type="scientific">uncultured Mycobacterium sp</name>
    <dbReference type="NCBI Taxonomy" id="171292"/>
    <lineage>
        <taxon>Bacteria</taxon>
        <taxon>Bacillati</taxon>
        <taxon>Actinomycetota</taxon>
        <taxon>Actinomycetes</taxon>
        <taxon>Mycobacteriales</taxon>
        <taxon>Mycobacteriaceae</taxon>
        <taxon>Mycobacterium</taxon>
        <taxon>environmental samples</taxon>
    </lineage>
</organism>